<evidence type="ECO:0000256" key="2">
    <source>
        <dbReference type="ARBA" id="ARBA00023274"/>
    </source>
</evidence>
<dbReference type="Pfam" id="PF00886">
    <property type="entry name" value="Ribosomal_S16"/>
    <property type="match status" value="1"/>
</dbReference>
<dbReference type="GO" id="GO:0003735">
    <property type="term" value="F:structural constituent of ribosome"/>
    <property type="evidence" value="ECO:0007669"/>
    <property type="project" value="InterPro"/>
</dbReference>
<gene>
    <name evidence="3" type="primary">rpsP</name>
    <name evidence="5" type="ORF">AUJ35_02045</name>
</gene>
<feature type="region of interest" description="Disordered" evidence="4">
    <location>
        <begin position="89"/>
        <end position="131"/>
    </location>
</feature>
<comment type="similarity">
    <text evidence="3">Belongs to the bacterial ribosomal protein bS16 family.</text>
</comment>
<accession>A0A1J4T6P9</accession>
<name>A0A1J4T6P9_9BACT</name>
<feature type="compositionally biased region" description="Basic and acidic residues" evidence="4">
    <location>
        <begin position="90"/>
        <end position="115"/>
    </location>
</feature>
<dbReference type="EMBL" id="MNUV01000039">
    <property type="protein sequence ID" value="OIO07442.1"/>
    <property type="molecule type" value="Genomic_DNA"/>
</dbReference>
<evidence type="ECO:0000313" key="6">
    <source>
        <dbReference type="Proteomes" id="UP000182860"/>
    </source>
</evidence>
<evidence type="ECO:0000256" key="1">
    <source>
        <dbReference type="ARBA" id="ARBA00022980"/>
    </source>
</evidence>
<evidence type="ECO:0000313" key="5">
    <source>
        <dbReference type="EMBL" id="OIO07442.1"/>
    </source>
</evidence>
<dbReference type="GO" id="GO:0006412">
    <property type="term" value="P:translation"/>
    <property type="evidence" value="ECO:0007669"/>
    <property type="project" value="UniProtKB-UniRule"/>
</dbReference>
<dbReference type="NCBIfam" id="TIGR00002">
    <property type="entry name" value="S16"/>
    <property type="match status" value="1"/>
</dbReference>
<dbReference type="PANTHER" id="PTHR12919">
    <property type="entry name" value="30S RIBOSOMAL PROTEIN S16"/>
    <property type="match status" value="1"/>
</dbReference>
<keyword evidence="2 3" id="KW-0687">Ribonucleoprotein</keyword>
<dbReference type="GO" id="GO:0005737">
    <property type="term" value="C:cytoplasm"/>
    <property type="evidence" value="ECO:0007669"/>
    <property type="project" value="UniProtKB-ARBA"/>
</dbReference>
<feature type="compositionally biased region" description="Basic and acidic residues" evidence="4">
    <location>
        <begin position="122"/>
        <end position="131"/>
    </location>
</feature>
<dbReference type="AlphaFoldDB" id="A0A1J4T6P9"/>
<proteinExistence type="inferred from homology"/>
<dbReference type="InterPro" id="IPR023803">
    <property type="entry name" value="Ribosomal_bS16_dom_sf"/>
</dbReference>
<dbReference type="InterPro" id="IPR000307">
    <property type="entry name" value="Ribosomal_bS16"/>
</dbReference>
<dbReference type="HAMAP" id="MF_00385">
    <property type="entry name" value="Ribosomal_bS16"/>
    <property type="match status" value="1"/>
</dbReference>
<protein>
    <recommendedName>
        <fullName evidence="3">Small ribosomal subunit protein bS16</fullName>
    </recommendedName>
</protein>
<reference evidence="5 6" key="1">
    <citation type="journal article" date="2016" name="Environ. Microbiol.">
        <title>Genomic resolution of a cold subsurface aquifer community provides metabolic insights for novel microbes adapted to high CO concentrations.</title>
        <authorList>
            <person name="Probst A.J."/>
            <person name="Castelle C.J."/>
            <person name="Singh A."/>
            <person name="Brown C.T."/>
            <person name="Anantharaman K."/>
            <person name="Sharon I."/>
            <person name="Hug L.A."/>
            <person name="Burstein D."/>
            <person name="Emerson J.B."/>
            <person name="Thomas B.C."/>
            <person name="Banfield J.F."/>
        </authorList>
    </citation>
    <scope>NUCLEOTIDE SEQUENCE [LARGE SCALE GENOMIC DNA]</scope>
    <source>
        <strain evidence="5">CG1_02_41_21</strain>
    </source>
</reference>
<evidence type="ECO:0000256" key="3">
    <source>
        <dbReference type="HAMAP-Rule" id="MF_00385"/>
    </source>
</evidence>
<dbReference type="GO" id="GO:0015935">
    <property type="term" value="C:small ribosomal subunit"/>
    <property type="evidence" value="ECO:0007669"/>
    <property type="project" value="TreeGrafter"/>
</dbReference>
<organism evidence="5 6">
    <name type="scientific">Candidatus Falkowbacteria bacterium CG1_02_41_21</name>
    <dbReference type="NCBI Taxonomy" id="1805147"/>
    <lineage>
        <taxon>Bacteria</taxon>
        <taxon>Candidatus Falkowiibacteriota</taxon>
    </lineage>
</organism>
<dbReference type="PANTHER" id="PTHR12919:SF20">
    <property type="entry name" value="SMALL RIBOSOMAL SUBUNIT PROTEIN BS16M"/>
    <property type="match status" value="1"/>
</dbReference>
<sequence length="131" mass="14533">MLTIRLSQVGKKNKKMFRLIVSEKTKDPVGDFLEILGSYNPHSKDLQIKADRVKHWIKNGAELSPTVNNLLVEKKIIAGKKLAISSISQKRTEKIGKKQEEAKKAVADKATEEAKAAPVEEIPAKTEETAV</sequence>
<dbReference type="SUPFAM" id="SSF54565">
    <property type="entry name" value="Ribosomal protein S16"/>
    <property type="match status" value="1"/>
</dbReference>
<evidence type="ECO:0000256" key="4">
    <source>
        <dbReference type="SAM" id="MobiDB-lite"/>
    </source>
</evidence>
<dbReference type="Proteomes" id="UP000182860">
    <property type="component" value="Unassembled WGS sequence"/>
</dbReference>
<keyword evidence="1 3" id="KW-0689">Ribosomal protein</keyword>
<comment type="caution">
    <text evidence="5">The sequence shown here is derived from an EMBL/GenBank/DDBJ whole genome shotgun (WGS) entry which is preliminary data.</text>
</comment>
<dbReference type="Gene3D" id="3.30.1320.10">
    <property type="match status" value="1"/>
</dbReference>